<evidence type="ECO:0000259" key="6">
    <source>
        <dbReference type="PROSITE" id="PS51044"/>
    </source>
</evidence>
<name>A0AAN6WTG3_9PEZI</name>
<sequence>MRGGDKSVARNNKSHSASASAIPLNIQVASTNATASAFVSGRPRPDWLSSPATGSSATGMPVVIPVAPAVLPSPAPSDELSPSLANAALDSPTLTSVPDAREMQSTTTPVLATAPMFPTNNARFVHDNTIDTSNIATQASWAAPGLAAPNSAPGTSNAPIDLSDPQYLMQRQQPPLSSYQPAPTNPTASTLNLPISELQPLIEQHVAHCGGEGALNPHVERPRFTLLKEACRENDFFFLVLHQLYALWSTSHRKVHEICSAAPSQTVDAAFGIIEGVLKKNEMLHSKHRRFFETFPCPFSQAVDLYPDYNVGFVCVETFLGRLVQHHGRLSDSTKRRRYPYLVDELISELGCYSPVLQLIFFTSNRRQLGIPEGVLAAHIENAFKGDQQFYSSRGVGPVSNSNRSTEIEQRNAHTIAVYNQIMSRVPSQRHTQSLPAAQAQSRSPSLQSPLIAGMTSPHLTLQQGVSSPTSALPSELFSRTPPQQQSPFAPGAPWSYPMASQRTTGIQPSAGMGPQQRFESLTLQPQQQQQQQHQQLLQQQHRVNQPAQQYRYSVDRTARRVTSQPGQFSMQAQQASTPAVASPTNAASHTPTSLRTNVQRIYAPQGIQQPTPVRQKSTQLLGALIPDKNVVIPRPEWPYDTTDRKAIHMSLHQAHLRSPKRVLREGDKQPYFQAMKSFAVEPTAIIPRGEIQTFEFVVQEEQFALAATSTRKQGTASVPQVQHFNGALRWRVRCCKGKPPNKTPTESEWVTLDMSWPSNIFISLNGKTLEARRQPHNGKDLATELTDHIRCGTNILEVSVPVRDDMLIDNSRFLAVELLETLDYSHIMQNVRETGLIPEEQTLRTIKQRLAPPADDDGLVIEAPDLSIDLACPFSALIWKIPARGASCTHLECFDLETWLKTRPAKPVTKCLHAQVECDCVKTPEPSNPDKWRCPVCLGDARPYSLRIDEFLLNVREELARRGQGKIDTKCMHVKADGTWSVVVEEETDTDTDDDRPPAQPSDRPTLKRKASSTPIVSRRPDIRRQEVEVIELD</sequence>
<reference evidence="7" key="1">
    <citation type="journal article" date="2023" name="Mol. Phylogenet. Evol.">
        <title>Genome-scale phylogeny and comparative genomics of the fungal order Sordariales.</title>
        <authorList>
            <person name="Hensen N."/>
            <person name="Bonometti L."/>
            <person name="Westerberg I."/>
            <person name="Brannstrom I.O."/>
            <person name="Guillou S."/>
            <person name="Cros-Aarteil S."/>
            <person name="Calhoun S."/>
            <person name="Haridas S."/>
            <person name="Kuo A."/>
            <person name="Mondo S."/>
            <person name="Pangilinan J."/>
            <person name="Riley R."/>
            <person name="LaButti K."/>
            <person name="Andreopoulos B."/>
            <person name="Lipzen A."/>
            <person name="Chen C."/>
            <person name="Yan M."/>
            <person name="Daum C."/>
            <person name="Ng V."/>
            <person name="Clum A."/>
            <person name="Steindorff A."/>
            <person name="Ohm R.A."/>
            <person name="Martin F."/>
            <person name="Silar P."/>
            <person name="Natvig D.O."/>
            <person name="Lalanne C."/>
            <person name="Gautier V."/>
            <person name="Ament-Velasquez S.L."/>
            <person name="Kruys A."/>
            <person name="Hutchinson M.I."/>
            <person name="Powell A.J."/>
            <person name="Barry K."/>
            <person name="Miller A.N."/>
            <person name="Grigoriev I.V."/>
            <person name="Debuchy R."/>
            <person name="Gladieux P."/>
            <person name="Hiltunen Thoren M."/>
            <person name="Johannesson H."/>
        </authorList>
    </citation>
    <scope>NUCLEOTIDE SEQUENCE</scope>
    <source>
        <strain evidence="7">PSN309</strain>
    </source>
</reference>
<accession>A0AAN6WTG3</accession>
<evidence type="ECO:0000256" key="3">
    <source>
        <dbReference type="ARBA" id="ARBA00022833"/>
    </source>
</evidence>
<comment type="caution">
    <text evidence="7">The sequence shown here is derived from an EMBL/GenBank/DDBJ whole genome shotgun (WGS) entry which is preliminary data.</text>
</comment>
<feature type="region of interest" description="Disordered" evidence="5">
    <location>
        <begin position="559"/>
        <end position="593"/>
    </location>
</feature>
<keyword evidence="3" id="KW-0862">Zinc</keyword>
<protein>
    <submittedName>
        <fullName evidence="7">Zinc finger MIZ domain-containing protein 2</fullName>
    </submittedName>
</protein>
<proteinExistence type="predicted"/>
<dbReference type="PANTHER" id="PTHR10782">
    <property type="entry name" value="ZINC FINGER MIZ DOMAIN-CONTAINING PROTEIN"/>
    <property type="match status" value="1"/>
</dbReference>
<feature type="compositionally biased region" description="Polar residues" evidence="5">
    <location>
        <begin position="458"/>
        <end position="473"/>
    </location>
</feature>
<evidence type="ECO:0000256" key="5">
    <source>
        <dbReference type="SAM" id="MobiDB-lite"/>
    </source>
</evidence>
<evidence type="ECO:0000256" key="4">
    <source>
        <dbReference type="PROSITE-ProRule" id="PRU00452"/>
    </source>
</evidence>
<feature type="region of interest" description="Disordered" evidence="5">
    <location>
        <begin position="987"/>
        <end position="1022"/>
    </location>
</feature>
<dbReference type="EMBL" id="MU864393">
    <property type="protein sequence ID" value="KAK4188058.1"/>
    <property type="molecule type" value="Genomic_DNA"/>
</dbReference>
<dbReference type="PROSITE" id="PS51044">
    <property type="entry name" value="ZF_SP_RING"/>
    <property type="match status" value="1"/>
</dbReference>
<dbReference type="Gene3D" id="3.30.40.10">
    <property type="entry name" value="Zinc/RING finger domain, C3HC4 (zinc finger)"/>
    <property type="match status" value="1"/>
</dbReference>
<feature type="compositionally biased region" description="Polar residues" evidence="5">
    <location>
        <begin position="561"/>
        <end position="593"/>
    </location>
</feature>
<dbReference type="GO" id="GO:0061665">
    <property type="term" value="F:SUMO ligase activity"/>
    <property type="evidence" value="ECO:0007669"/>
    <property type="project" value="TreeGrafter"/>
</dbReference>
<dbReference type="InterPro" id="IPR004181">
    <property type="entry name" value="Znf_MIZ"/>
</dbReference>
<keyword evidence="8" id="KW-1185">Reference proteome</keyword>
<dbReference type="GO" id="GO:0016925">
    <property type="term" value="P:protein sumoylation"/>
    <property type="evidence" value="ECO:0007669"/>
    <property type="project" value="TreeGrafter"/>
</dbReference>
<organism evidence="7 8">
    <name type="scientific">Podospora australis</name>
    <dbReference type="NCBI Taxonomy" id="1536484"/>
    <lineage>
        <taxon>Eukaryota</taxon>
        <taxon>Fungi</taxon>
        <taxon>Dikarya</taxon>
        <taxon>Ascomycota</taxon>
        <taxon>Pezizomycotina</taxon>
        <taxon>Sordariomycetes</taxon>
        <taxon>Sordariomycetidae</taxon>
        <taxon>Sordariales</taxon>
        <taxon>Podosporaceae</taxon>
        <taxon>Podospora</taxon>
    </lineage>
</organism>
<dbReference type="GO" id="GO:0008270">
    <property type="term" value="F:zinc ion binding"/>
    <property type="evidence" value="ECO:0007669"/>
    <property type="project" value="UniProtKB-KW"/>
</dbReference>
<dbReference type="GO" id="GO:0000785">
    <property type="term" value="C:chromatin"/>
    <property type="evidence" value="ECO:0007669"/>
    <property type="project" value="TreeGrafter"/>
</dbReference>
<reference evidence="7" key="2">
    <citation type="submission" date="2023-05" db="EMBL/GenBank/DDBJ databases">
        <authorList>
            <consortium name="Lawrence Berkeley National Laboratory"/>
            <person name="Steindorff A."/>
            <person name="Hensen N."/>
            <person name="Bonometti L."/>
            <person name="Westerberg I."/>
            <person name="Brannstrom I.O."/>
            <person name="Guillou S."/>
            <person name="Cros-Aarteil S."/>
            <person name="Calhoun S."/>
            <person name="Haridas S."/>
            <person name="Kuo A."/>
            <person name="Mondo S."/>
            <person name="Pangilinan J."/>
            <person name="Riley R."/>
            <person name="Labutti K."/>
            <person name="Andreopoulos B."/>
            <person name="Lipzen A."/>
            <person name="Chen C."/>
            <person name="Yanf M."/>
            <person name="Daum C."/>
            <person name="Ng V."/>
            <person name="Clum A."/>
            <person name="Ohm R."/>
            <person name="Martin F."/>
            <person name="Silar P."/>
            <person name="Natvig D."/>
            <person name="Lalanne C."/>
            <person name="Gautier V."/>
            <person name="Ament-Velasquez S.L."/>
            <person name="Kruys A."/>
            <person name="Hutchinson M.I."/>
            <person name="Powell A.J."/>
            <person name="Barry K."/>
            <person name="Miller A.N."/>
            <person name="Grigoriev I.V."/>
            <person name="Debuchy R."/>
            <person name="Gladieux P."/>
            <person name="Thoren M.H."/>
            <person name="Johannesson H."/>
        </authorList>
    </citation>
    <scope>NUCLEOTIDE SEQUENCE</scope>
    <source>
        <strain evidence="7">PSN309</strain>
    </source>
</reference>
<dbReference type="AlphaFoldDB" id="A0AAN6WTG3"/>
<keyword evidence="1" id="KW-0479">Metal-binding</keyword>
<evidence type="ECO:0000256" key="2">
    <source>
        <dbReference type="ARBA" id="ARBA00022771"/>
    </source>
</evidence>
<dbReference type="PANTHER" id="PTHR10782:SF4">
    <property type="entry name" value="TONALLI, ISOFORM E"/>
    <property type="match status" value="1"/>
</dbReference>
<evidence type="ECO:0000313" key="7">
    <source>
        <dbReference type="EMBL" id="KAK4188058.1"/>
    </source>
</evidence>
<feature type="compositionally biased region" description="Polar residues" evidence="5">
    <location>
        <begin position="499"/>
        <end position="508"/>
    </location>
</feature>
<keyword evidence="2 4" id="KW-0863">Zinc-finger</keyword>
<dbReference type="Proteomes" id="UP001302126">
    <property type="component" value="Unassembled WGS sequence"/>
</dbReference>
<evidence type="ECO:0000313" key="8">
    <source>
        <dbReference type="Proteomes" id="UP001302126"/>
    </source>
</evidence>
<feature type="compositionally biased region" description="Low complexity" evidence="5">
    <location>
        <begin position="524"/>
        <end position="542"/>
    </location>
</feature>
<feature type="domain" description="SP-RING-type" evidence="6">
    <location>
        <begin position="856"/>
        <end position="962"/>
    </location>
</feature>
<feature type="compositionally biased region" description="Polar residues" evidence="5">
    <location>
        <begin position="427"/>
        <end position="449"/>
    </location>
</feature>
<evidence type="ECO:0000256" key="1">
    <source>
        <dbReference type="ARBA" id="ARBA00022723"/>
    </source>
</evidence>
<feature type="region of interest" description="Disordered" evidence="5">
    <location>
        <begin position="427"/>
        <end position="545"/>
    </location>
</feature>
<gene>
    <name evidence="7" type="ORF">QBC35DRAFT_383454</name>
</gene>
<dbReference type="InterPro" id="IPR013083">
    <property type="entry name" value="Znf_RING/FYVE/PHD"/>
</dbReference>